<accession>A0A0U3LGB2</accession>
<dbReference type="InterPro" id="IPR019845">
    <property type="entry name" value="Squalene/phytoene_synthase_CS"/>
</dbReference>
<dbReference type="Pfam" id="PF00494">
    <property type="entry name" value="SQS_PSY"/>
    <property type="match status" value="1"/>
</dbReference>
<keyword evidence="7" id="KW-1185">Reference proteome</keyword>
<comment type="similarity">
    <text evidence="2">Belongs to the phytoene/squalene synthase family.</text>
</comment>
<name>A0A0U3LGB2_9BURK</name>
<evidence type="ECO:0000256" key="2">
    <source>
        <dbReference type="ARBA" id="ARBA00006251"/>
    </source>
</evidence>
<evidence type="ECO:0000256" key="5">
    <source>
        <dbReference type="ARBA" id="ARBA00053028"/>
    </source>
</evidence>
<evidence type="ECO:0000256" key="3">
    <source>
        <dbReference type="ARBA" id="ARBA00022679"/>
    </source>
</evidence>
<evidence type="ECO:0000256" key="4">
    <source>
        <dbReference type="ARBA" id="ARBA00022746"/>
    </source>
</evidence>
<organism evidence="6 7">
    <name type="scientific">Roseateles depolymerans</name>
    <dbReference type="NCBI Taxonomy" id="76731"/>
    <lineage>
        <taxon>Bacteria</taxon>
        <taxon>Pseudomonadati</taxon>
        <taxon>Pseudomonadota</taxon>
        <taxon>Betaproteobacteria</taxon>
        <taxon>Burkholderiales</taxon>
        <taxon>Sphaerotilaceae</taxon>
        <taxon>Roseateles</taxon>
    </lineage>
</organism>
<dbReference type="PANTHER" id="PTHR31480">
    <property type="entry name" value="BIFUNCTIONAL LYCOPENE CYCLASE/PHYTOENE SYNTHASE"/>
    <property type="match status" value="1"/>
</dbReference>
<dbReference type="SUPFAM" id="SSF48576">
    <property type="entry name" value="Terpenoid synthases"/>
    <property type="match status" value="1"/>
</dbReference>
<comment type="cofactor">
    <cofactor evidence="5">
        <name>ATP</name>
        <dbReference type="ChEBI" id="CHEBI:30616"/>
    </cofactor>
</comment>
<dbReference type="PATRIC" id="fig|76731.3.peg.1047"/>
<keyword evidence="3" id="KW-0808">Transferase</keyword>
<reference evidence="6 7" key="1">
    <citation type="submission" date="2015-12" db="EMBL/GenBank/DDBJ databases">
        <title>Complete genome of Roseateles depolymerans KCTC 42856.</title>
        <authorList>
            <person name="Kim K.M."/>
        </authorList>
    </citation>
    <scope>NUCLEOTIDE SEQUENCE [LARGE SCALE GENOMIC DNA]</scope>
    <source>
        <strain evidence="6 7">KCTC 42856</strain>
    </source>
</reference>
<evidence type="ECO:0000313" key="6">
    <source>
        <dbReference type="EMBL" id="ALV05522.1"/>
    </source>
</evidence>
<dbReference type="InterPro" id="IPR044843">
    <property type="entry name" value="Trans_IPPS_bact-type"/>
</dbReference>
<evidence type="ECO:0000313" key="7">
    <source>
        <dbReference type="Proteomes" id="UP000060699"/>
    </source>
</evidence>
<dbReference type="InterPro" id="IPR008949">
    <property type="entry name" value="Isoprenoid_synthase_dom_sf"/>
</dbReference>
<dbReference type="STRING" id="76731.RD2015_1028"/>
<dbReference type="EMBL" id="CP013729">
    <property type="protein sequence ID" value="ALV05522.1"/>
    <property type="molecule type" value="Genomic_DNA"/>
</dbReference>
<comment type="pathway">
    <text evidence="1">Carotenoid biosynthesis; phytoene biosynthesis.</text>
</comment>
<dbReference type="RefSeq" id="WP_058933980.1">
    <property type="nucleotide sequence ID" value="NZ_CP013729.1"/>
</dbReference>
<dbReference type="GO" id="GO:0051996">
    <property type="term" value="F:squalene synthase [NAD(P)H] activity"/>
    <property type="evidence" value="ECO:0007669"/>
    <property type="project" value="InterPro"/>
</dbReference>
<dbReference type="KEGG" id="rdp:RD2015_1028"/>
<dbReference type="SFLD" id="SFLDS00005">
    <property type="entry name" value="Isoprenoid_Synthase_Type_I"/>
    <property type="match status" value="1"/>
</dbReference>
<sequence length="369" mass="40077">MSDPHELQEADLAVCRASLAFHSKTFHAASLLLPPSVRAPATVLYGFCRLADDTVDVEGGRRLSLKQLHRRLDQVFDGRPQPVAADRALAAVVARHAIPRRLLDLLLEGLAWDVDERRYDTLDELLAYAARVAGSVGAMMSLLMGARDPSALARACDLGVAMQLSNIARDVGEDARMGRLYLPQQWMREAGLAPDAWLAHPQHSPALASVVQRLVQAADPLYARAAAGINRLPLACRPGINAARLFYQGVGRQVQAAGFDAISRRAVVPRERKLQLLALAAVSLRPSARLLHEPALPACEPLLAAVAAESTRAAEAATAAAASTSGAATGQRRAHRPRTEAVIDLFTRLEQEDRRHRKIRDETWRRSAA</sequence>
<dbReference type="SFLD" id="SFLDG01212">
    <property type="entry name" value="Phytoene_synthase_like"/>
    <property type="match status" value="1"/>
</dbReference>
<dbReference type="Gene3D" id="1.10.600.10">
    <property type="entry name" value="Farnesyl Diphosphate Synthase"/>
    <property type="match status" value="1"/>
</dbReference>
<dbReference type="InterPro" id="IPR033904">
    <property type="entry name" value="Trans_IPPS_HH"/>
</dbReference>
<proteinExistence type="inferred from homology"/>
<dbReference type="FunFam" id="1.10.600.10:FF:000020">
    <property type="entry name" value="Phytoene synthase"/>
    <property type="match status" value="1"/>
</dbReference>
<dbReference type="GO" id="GO:0016117">
    <property type="term" value="P:carotenoid biosynthetic process"/>
    <property type="evidence" value="ECO:0007669"/>
    <property type="project" value="UniProtKB-KW"/>
</dbReference>
<dbReference type="AlphaFoldDB" id="A0A0U3LGB2"/>
<dbReference type="InterPro" id="IPR002060">
    <property type="entry name" value="Squ/phyt_synthse"/>
</dbReference>
<keyword evidence="4" id="KW-0125">Carotenoid biosynthesis</keyword>
<dbReference type="PROSITE" id="PS01045">
    <property type="entry name" value="SQUALEN_PHYTOEN_SYN_2"/>
    <property type="match status" value="1"/>
</dbReference>
<dbReference type="Proteomes" id="UP000060699">
    <property type="component" value="Chromosome"/>
</dbReference>
<evidence type="ECO:0000256" key="1">
    <source>
        <dbReference type="ARBA" id="ARBA00004684"/>
    </source>
</evidence>
<dbReference type="CDD" id="cd00683">
    <property type="entry name" value="Trans_IPPS_HH"/>
    <property type="match status" value="1"/>
</dbReference>
<dbReference type="SFLD" id="SFLDG01018">
    <property type="entry name" value="Squalene/Phytoene_Synthase_Lik"/>
    <property type="match status" value="1"/>
</dbReference>
<protein>
    <submittedName>
        <fullName evidence="6">Phytoene/squalene synthetase</fullName>
    </submittedName>
</protein>
<dbReference type="GO" id="GO:0004311">
    <property type="term" value="F:geranylgeranyl diphosphate synthase activity"/>
    <property type="evidence" value="ECO:0007669"/>
    <property type="project" value="InterPro"/>
</dbReference>
<gene>
    <name evidence="6" type="ORF">RD2015_1028</name>
</gene>